<dbReference type="InterPro" id="IPR036728">
    <property type="entry name" value="PBP_GOBP_sf"/>
</dbReference>
<dbReference type="SUPFAM" id="SSF47565">
    <property type="entry name" value="Insect pheromone/odorant-binding proteins"/>
    <property type="match status" value="1"/>
</dbReference>
<dbReference type="GeneID" id="101900162"/>
<proteinExistence type="predicted"/>
<accession>A0A9J7I4L4</accession>
<dbReference type="VEuPathDB" id="VectorBase:MDOMA2_008526"/>
<name>A0A9J7I4L4_MUSDO</name>
<feature type="chain" id="PRO_5046180501" evidence="1">
    <location>
        <begin position="20"/>
        <end position="134"/>
    </location>
</feature>
<dbReference type="SMART" id="SM00708">
    <property type="entry name" value="PhBP"/>
    <property type="match status" value="1"/>
</dbReference>
<keyword evidence="1" id="KW-0732">Signal</keyword>
<dbReference type="OrthoDB" id="6621861at2759"/>
<evidence type="ECO:0000313" key="2">
    <source>
        <dbReference type="Proteomes" id="UP001652621"/>
    </source>
</evidence>
<dbReference type="RefSeq" id="XP_005187177.2">
    <property type="nucleotide sequence ID" value="XM_005187120.3"/>
</dbReference>
<dbReference type="Proteomes" id="UP001652621">
    <property type="component" value="Unplaced"/>
</dbReference>
<dbReference type="VEuPathDB" id="VectorBase:MDOA003429"/>
<dbReference type="CDD" id="cd23992">
    <property type="entry name" value="PBP_GOBP"/>
    <property type="match status" value="1"/>
</dbReference>
<evidence type="ECO:0000256" key="1">
    <source>
        <dbReference type="SAM" id="SignalP"/>
    </source>
</evidence>
<reference evidence="3" key="1">
    <citation type="submission" date="2025-08" db="UniProtKB">
        <authorList>
            <consortium name="RefSeq"/>
        </authorList>
    </citation>
    <scope>IDENTIFICATION</scope>
    <source>
        <strain evidence="3">Aabys</strain>
        <tissue evidence="3">Whole body</tissue>
    </source>
</reference>
<evidence type="ECO:0000313" key="3">
    <source>
        <dbReference type="RefSeq" id="XP_005187177.2"/>
    </source>
</evidence>
<protein>
    <submittedName>
        <fullName evidence="3">General odorant-binding protein 57c</fullName>
    </submittedName>
</protein>
<dbReference type="Pfam" id="PF01395">
    <property type="entry name" value="PBP_GOBP"/>
    <property type="match status" value="1"/>
</dbReference>
<dbReference type="InterPro" id="IPR006170">
    <property type="entry name" value="PBP/GOBP"/>
</dbReference>
<feature type="signal peptide" evidence="1">
    <location>
        <begin position="1"/>
        <end position="19"/>
    </location>
</feature>
<gene>
    <name evidence="3" type="primary">LOC101900162</name>
</gene>
<dbReference type="Gene3D" id="1.10.238.20">
    <property type="entry name" value="Pheromone/general odorant binding protein domain"/>
    <property type="match status" value="1"/>
</dbReference>
<organism evidence="2 3">
    <name type="scientific">Musca domestica</name>
    <name type="common">House fly</name>
    <dbReference type="NCBI Taxonomy" id="7370"/>
    <lineage>
        <taxon>Eukaryota</taxon>
        <taxon>Metazoa</taxon>
        <taxon>Ecdysozoa</taxon>
        <taxon>Arthropoda</taxon>
        <taxon>Hexapoda</taxon>
        <taxon>Insecta</taxon>
        <taxon>Pterygota</taxon>
        <taxon>Neoptera</taxon>
        <taxon>Endopterygota</taxon>
        <taxon>Diptera</taxon>
        <taxon>Brachycera</taxon>
        <taxon>Muscomorpha</taxon>
        <taxon>Muscoidea</taxon>
        <taxon>Muscidae</taxon>
        <taxon>Musca</taxon>
    </lineage>
</organism>
<sequence length="134" mass="15479">MQLLKGALFIAICAVLATGEPLPDRSMIHAECLEKHELTENEFQEMAEKMSLDIDNRFKCYMHCMMSGYGHLNESGKIVIEKIQEQQYLPERHVEIFTECGEQHEAVEDQCEYVFTLSTCVMAQIRKEAEERMG</sequence>
<keyword evidence="2" id="KW-1185">Reference proteome</keyword>